<dbReference type="PANTHER" id="PTHR46351">
    <property type="entry name" value="WOUND-INDUCED PROTEIN WIN2"/>
    <property type="match status" value="1"/>
</dbReference>
<dbReference type="PROSITE" id="PS51174">
    <property type="entry name" value="BARWIN_3"/>
    <property type="match status" value="1"/>
</dbReference>
<evidence type="ECO:0000313" key="4">
    <source>
        <dbReference type="EMBL" id="TVU38163.1"/>
    </source>
</evidence>
<comment type="caution">
    <text evidence="4">The sequence shown here is derived from an EMBL/GenBank/DDBJ whole genome shotgun (WGS) entry which is preliminary data.</text>
</comment>
<proteinExistence type="predicted"/>
<dbReference type="Proteomes" id="UP000324897">
    <property type="component" value="Chromosome 4"/>
</dbReference>
<evidence type="ECO:0000256" key="1">
    <source>
        <dbReference type="ARBA" id="ARBA00023157"/>
    </source>
</evidence>
<dbReference type="EMBL" id="RWGY01000007">
    <property type="protein sequence ID" value="TVU38163.1"/>
    <property type="molecule type" value="Genomic_DNA"/>
</dbReference>
<dbReference type="AlphaFoldDB" id="A0A5J9VPP9"/>
<protein>
    <recommendedName>
        <fullName evidence="3">Barwin domain-containing protein</fullName>
    </recommendedName>
</protein>
<dbReference type="InterPro" id="IPR044301">
    <property type="entry name" value="PR4"/>
</dbReference>
<gene>
    <name evidence="4" type="ORF">EJB05_11517</name>
</gene>
<keyword evidence="2" id="KW-0732">Signal</keyword>
<dbReference type="InterPro" id="IPR001153">
    <property type="entry name" value="Barwin_dom"/>
</dbReference>
<keyword evidence="1" id="KW-1015">Disulfide bond</keyword>
<sequence>MSFLLLIVAGTAARAAAQQASGVVATFNLYNPAQIDWDLGAAGAFCATFTVEACVVASIASQVTNEATGAQAVARVVDQCYNGGLDLDAAVFSQIDTDGVGMASGSLAVDYEFVECED</sequence>
<dbReference type="PRINTS" id="PR00602">
    <property type="entry name" value="BARWIN"/>
</dbReference>
<dbReference type="PANTHER" id="PTHR46351:SF20">
    <property type="entry name" value="OS11G0591700 PROTEIN"/>
    <property type="match status" value="1"/>
</dbReference>
<dbReference type="GO" id="GO:0004540">
    <property type="term" value="F:RNA nuclease activity"/>
    <property type="evidence" value="ECO:0007669"/>
    <property type="project" value="InterPro"/>
</dbReference>
<dbReference type="Gene3D" id="2.40.40.10">
    <property type="entry name" value="RlpA-like domain"/>
    <property type="match status" value="2"/>
</dbReference>
<dbReference type="InterPro" id="IPR036908">
    <property type="entry name" value="RlpA-like_sf"/>
</dbReference>
<dbReference type="Pfam" id="PF00967">
    <property type="entry name" value="Barwin"/>
    <property type="match status" value="2"/>
</dbReference>
<dbReference type="GO" id="GO:0042742">
    <property type="term" value="P:defense response to bacterium"/>
    <property type="evidence" value="ECO:0007669"/>
    <property type="project" value="InterPro"/>
</dbReference>
<feature type="non-terminal residue" evidence="4">
    <location>
        <position position="1"/>
    </location>
</feature>
<reference evidence="4 5" key="1">
    <citation type="journal article" date="2019" name="Sci. Rep.">
        <title>A high-quality genome of Eragrostis curvula grass provides insights into Poaceae evolution and supports new strategies to enhance forage quality.</title>
        <authorList>
            <person name="Carballo J."/>
            <person name="Santos B.A.C.M."/>
            <person name="Zappacosta D."/>
            <person name="Garbus I."/>
            <person name="Selva J.P."/>
            <person name="Gallo C.A."/>
            <person name="Diaz A."/>
            <person name="Albertini E."/>
            <person name="Caccamo M."/>
            <person name="Echenique V."/>
        </authorList>
    </citation>
    <scope>NUCLEOTIDE SEQUENCE [LARGE SCALE GENOMIC DNA]</scope>
    <source>
        <strain evidence="5">cv. Victoria</strain>
        <tissue evidence="4">Leaf</tissue>
    </source>
</reference>
<organism evidence="4 5">
    <name type="scientific">Eragrostis curvula</name>
    <name type="common">weeping love grass</name>
    <dbReference type="NCBI Taxonomy" id="38414"/>
    <lineage>
        <taxon>Eukaryota</taxon>
        <taxon>Viridiplantae</taxon>
        <taxon>Streptophyta</taxon>
        <taxon>Embryophyta</taxon>
        <taxon>Tracheophyta</taxon>
        <taxon>Spermatophyta</taxon>
        <taxon>Magnoliopsida</taxon>
        <taxon>Liliopsida</taxon>
        <taxon>Poales</taxon>
        <taxon>Poaceae</taxon>
        <taxon>PACMAD clade</taxon>
        <taxon>Chloridoideae</taxon>
        <taxon>Eragrostideae</taxon>
        <taxon>Eragrostidinae</taxon>
        <taxon>Eragrostis</taxon>
    </lineage>
</organism>
<keyword evidence="5" id="KW-1185">Reference proteome</keyword>
<dbReference type="Gramene" id="TVU38163">
    <property type="protein sequence ID" value="TVU38163"/>
    <property type="gene ID" value="EJB05_11517"/>
</dbReference>
<dbReference type="OrthoDB" id="1704431at2759"/>
<evidence type="ECO:0000313" key="5">
    <source>
        <dbReference type="Proteomes" id="UP000324897"/>
    </source>
</evidence>
<dbReference type="GO" id="GO:0050832">
    <property type="term" value="P:defense response to fungus"/>
    <property type="evidence" value="ECO:0007669"/>
    <property type="project" value="InterPro"/>
</dbReference>
<feature type="chain" id="PRO_5023834740" description="Barwin domain-containing protein" evidence="2">
    <location>
        <begin position="18"/>
        <end position="118"/>
    </location>
</feature>
<evidence type="ECO:0000259" key="3">
    <source>
        <dbReference type="PROSITE" id="PS51174"/>
    </source>
</evidence>
<dbReference type="SUPFAM" id="SSF50685">
    <property type="entry name" value="Barwin-like endoglucanases"/>
    <property type="match status" value="1"/>
</dbReference>
<accession>A0A5J9VPP9</accession>
<feature type="signal peptide" evidence="2">
    <location>
        <begin position="1"/>
        <end position="17"/>
    </location>
</feature>
<feature type="domain" description="Barwin" evidence="3">
    <location>
        <begin position="18"/>
        <end position="118"/>
    </location>
</feature>
<evidence type="ECO:0000256" key="2">
    <source>
        <dbReference type="SAM" id="SignalP"/>
    </source>
</evidence>
<name>A0A5J9VPP9_9POAL</name>